<sequence>MAEHAAVVREEDANSQIAAHSTGPGHIFKFDEAKIFEKGDNRMSGELLESWFSGPQSINKCKDLAFPYCVLKHCLSKRNSHVGRAGPSNNSDENKHNCRAITKPASNTDEEITAINESNADCQASTAPIKTQVVAT</sequence>
<dbReference type="EMBL" id="UYRU01055595">
    <property type="protein sequence ID" value="VDN13113.1"/>
    <property type="molecule type" value="Genomic_DNA"/>
</dbReference>
<protein>
    <submittedName>
        <fullName evidence="2">Uncharacterized protein</fullName>
    </submittedName>
</protein>
<keyword evidence="3" id="KW-1185">Reference proteome</keyword>
<feature type="region of interest" description="Disordered" evidence="1">
    <location>
        <begin position="1"/>
        <end position="20"/>
    </location>
</feature>
<evidence type="ECO:0000256" key="1">
    <source>
        <dbReference type="SAM" id="MobiDB-lite"/>
    </source>
</evidence>
<evidence type="ECO:0000313" key="3">
    <source>
        <dbReference type="Proteomes" id="UP000281553"/>
    </source>
</evidence>
<organism evidence="2 3">
    <name type="scientific">Dibothriocephalus latus</name>
    <name type="common">Fish tapeworm</name>
    <name type="synonym">Diphyllobothrium latum</name>
    <dbReference type="NCBI Taxonomy" id="60516"/>
    <lineage>
        <taxon>Eukaryota</taxon>
        <taxon>Metazoa</taxon>
        <taxon>Spiralia</taxon>
        <taxon>Lophotrochozoa</taxon>
        <taxon>Platyhelminthes</taxon>
        <taxon>Cestoda</taxon>
        <taxon>Eucestoda</taxon>
        <taxon>Diphyllobothriidea</taxon>
        <taxon>Diphyllobothriidae</taxon>
        <taxon>Dibothriocephalus</taxon>
    </lineage>
</organism>
<name>A0A3P7LQ67_DIBLA</name>
<reference evidence="2 3" key="1">
    <citation type="submission" date="2018-11" db="EMBL/GenBank/DDBJ databases">
        <authorList>
            <consortium name="Pathogen Informatics"/>
        </authorList>
    </citation>
    <scope>NUCLEOTIDE SEQUENCE [LARGE SCALE GENOMIC DNA]</scope>
</reference>
<dbReference type="Proteomes" id="UP000281553">
    <property type="component" value="Unassembled WGS sequence"/>
</dbReference>
<feature type="compositionally biased region" description="Basic and acidic residues" evidence="1">
    <location>
        <begin position="1"/>
        <end position="12"/>
    </location>
</feature>
<proteinExistence type="predicted"/>
<dbReference type="AlphaFoldDB" id="A0A3P7LQ67"/>
<gene>
    <name evidence="2" type="ORF">DILT_LOCUS8944</name>
</gene>
<dbReference type="OrthoDB" id="6260682at2759"/>
<evidence type="ECO:0000313" key="2">
    <source>
        <dbReference type="EMBL" id="VDN13113.1"/>
    </source>
</evidence>
<accession>A0A3P7LQ67</accession>